<gene>
    <name evidence="2" type="ORF">ARHIZOSPH14_27500</name>
</gene>
<reference evidence="2" key="1">
    <citation type="submission" date="2022-12" db="EMBL/GenBank/DDBJ databases">
        <title>Reference genome sequencing for broad-spectrum identification of bacterial and archaeal isolates by mass spectrometry.</title>
        <authorList>
            <person name="Sekiguchi Y."/>
            <person name="Tourlousse D.M."/>
        </authorList>
    </citation>
    <scope>NUCLEOTIDE SEQUENCE</scope>
    <source>
        <strain evidence="2">14</strain>
    </source>
</reference>
<dbReference type="InterPro" id="IPR012495">
    <property type="entry name" value="TadE-like_dom"/>
</dbReference>
<keyword evidence="3" id="KW-1185">Reference proteome</keyword>
<dbReference type="AlphaFoldDB" id="A0A9W6D2Q2"/>
<organism evidence="2 3">
    <name type="scientific">Agromyces rhizosphaerae</name>
    <dbReference type="NCBI Taxonomy" id="88374"/>
    <lineage>
        <taxon>Bacteria</taxon>
        <taxon>Bacillati</taxon>
        <taxon>Actinomycetota</taxon>
        <taxon>Actinomycetes</taxon>
        <taxon>Micrococcales</taxon>
        <taxon>Microbacteriaceae</taxon>
        <taxon>Agromyces</taxon>
    </lineage>
</organism>
<evidence type="ECO:0000313" key="3">
    <source>
        <dbReference type="Proteomes" id="UP001144396"/>
    </source>
</evidence>
<evidence type="ECO:0000313" key="2">
    <source>
        <dbReference type="EMBL" id="GLI28508.1"/>
    </source>
</evidence>
<proteinExistence type="predicted"/>
<dbReference type="EMBL" id="BSDP01000001">
    <property type="protein sequence ID" value="GLI28508.1"/>
    <property type="molecule type" value="Genomic_DNA"/>
</dbReference>
<evidence type="ECO:0000259" key="1">
    <source>
        <dbReference type="Pfam" id="PF07811"/>
    </source>
</evidence>
<sequence length="113" mass="11457">MLVTVLLVALAVAVVQLALALHVRNTVLDAAAEGARYAALAGNGAADGIERTRVLIDAAVSDAYARDVTATVSTARGAEVVEVRVRAPLPLVGLIGLEAALDVSGHAVVETYG</sequence>
<feature type="domain" description="TadE-like" evidence="1">
    <location>
        <begin position="2"/>
        <end position="36"/>
    </location>
</feature>
<accession>A0A9W6D2Q2</accession>
<dbReference type="Proteomes" id="UP001144396">
    <property type="component" value="Unassembled WGS sequence"/>
</dbReference>
<comment type="caution">
    <text evidence="2">The sequence shown here is derived from an EMBL/GenBank/DDBJ whole genome shotgun (WGS) entry which is preliminary data.</text>
</comment>
<protein>
    <recommendedName>
        <fullName evidence="1">TadE-like domain-containing protein</fullName>
    </recommendedName>
</protein>
<dbReference type="Pfam" id="PF07811">
    <property type="entry name" value="TadE"/>
    <property type="match status" value="1"/>
</dbReference>
<name>A0A9W6D2Q2_9MICO</name>